<gene>
    <name evidence="2" type="ORF">CGOC_LOCUS1096</name>
</gene>
<keyword evidence="3" id="KW-1185">Reference proteome</keyword>
<dbReference type="EMBL" id="UYRV01001885">
    <property type="protein sequence ID" value="VDK47702.1"/>
    <property type="molecule type" value="Genomic_DNA"/>
</dbReference>
<evidence type="ECO:0000313" key="3">
    <source>
        <dbReference type="Proteomes" id="UP000271889"/>
    </source>
</evidence>
<accession>A0A3P6QCU8</accession>
<evidence type="ECO:0000256" key="1">
    <source>
        <dbReference type="SAM" id="MobiDB-lite"/>
    </source>
</evidence>
<evidence type="ECO:0000313" key="2">
    <source>
        <dbReference type="EMBL" id="VDK47702.1"/>
    </source>
</evidence>
<protein>
    <submittedName>
        <fullName evidence="2">Uncharacterized protein</fullName>
    </submittedName>
</protein>
<organism evidence="2 3">
    <name type="scientific">Cylicostephanus goldi</name>
    <name type="common">Nematode worm</name>
    <dbReference type="NCBI Taxonomy" id="71465"/>
    <lineage>
        <taxon>Eukaryota</taxon>
        <taxon>Metazoa</taxon>
        <taxon>Ecdysozoa</taxon>
        <taxon>Nematoda</taxon>
        <taxon>Chromadorea</taxon>
        <taxon>Rhabditida</taxon>
        <taxon>Rhabditina</taxon>
        <taxon>Rhabditomorpha</taxon>
        <taxon>Strongyloidea</taxon>
        <taxon>Strongylidae</taxon>
        <taxon>Cylicostephanus</taxon>
    </lineage>
</organism>
<reference evidence="2 3" key="1">
    <citation type="submission" date="2018-11" db="EMBL/GenBank/DDBJ databases">
        <authorList>
            <consortium name="Pathogen Informatics"/>
        </authorList>
    </citation>
    <scope>NUCLEOTIDE SEQUENCE [LARGE SCALE GENOMIC DNA]</scope>
</reference>
<sequence length="137" mass="15795">MKCAYLEFIAAVWGDFAYRHTKLTFEKPVDPVKETLSRAKGRTLYDKIGTISCDRDMLKASPSYYVQPSTNDAARTAPAKRNKQRANVLHYFEIQESSLIFQPDADEIENRGKRSRPSPRMSREDKMQDCTVEVTRL</sequence>
<dbReference type="Proteomes" id="UP000271889">
    <property type="component" value="Unassembled WGS sequence"/>
</dbReference>
<dbReference type="AlphaFoldDB" id="A0A3P6QCU8"/>
<feature type="region of interest" description="Disordered" evidence="1">
    <location>
        <begin position="103"/>
        <end position="137"/>
    </location>
</feature>
<dbReference type="OrthoDB" id="5817051at2759"/>
<proteinExistence type="predicted"/>
<name>A0A3P6QCU8_CYLGO</name>